<dbReference type="InterPro" id="IPR018060">
    <property type="entry name" value="HTH_AraC"/>
</dbReference>
<dbReference type="Pfam" id="PF06719">
    <property type="entry name" value="AraC_N"/>
    <property type="match status" value="1"/>
</dbReference>
<evidence type="ECO:0000256" key="1">
    <source>
        <dbReference type="ARBA" id="ARBA00023015"/>
    </source>
</evidence>
<keyword evidence="3" id="KW-0804">Transcription</keyword>
<dbReference type="KEGG" id="llu:AKJ09_01960"/>
<protein>
    <submittedName>
        <fullName evidence="5">Transcriptional regulator, AraC family</fullName>
    </submittedName>
</protein>
<dbReference type="PANTHER" id="PTHR43436">
    <property type="entry name" value="ARAC-FAMILY TRANSCRIPTIONAL REGULATOR"/>
    <property type="match status" value="1"/>
</dbReference>
<dbReference type="InterPro" id="IPR020449">
    <property type="entry name" value="Tscrpt_reg_AraC-type_HTH"/>
</dbReference>
<accession>A0A0K1PPI3</accession>
<dbReference type="Proteomes" id="UP000064967">
    <property type="component" value="Chromosome"/>
</dbReference>
<dbReference type="PROSITE" id="PS01124">
    <property type="entry name" value="HTH_ARAC_FAMILY_2"/>
    <property type="match status" value="1"/>
</dbReference>
<evidence type="ECO:0000256" key="2">
    <source>
        <dbReference type="ARBA" id="ARBA00023125"/>
    </source>
</evidence>
<organism evidence="5 6">
    <name type="scientific">Labilithrix luteola</name>
    <dbReference type="NCBI Taxonomy" id="1391654"/>
    <lineage>
        <taxon>Bacteria</taxon>
        <taxon>Pseudomonadati</taxon>
        <taxon>Myxococcota</taxon>
        <taxon>Polyangia</taxon>
        <taxon>Polyangiales</taxon>
        <taxon>Labilitrichaceae</taxon>
        <taxon>Labilithrix</taxon>
    </lineage>
</organism>
<dbReference type="Gene3D" id="1.10.10.60">
    <property type="entry name" value="Homeodomain-like"/>
    <property type="match status" value="2"/>
</dbReference>
<gene>
    <name evidence="5" type="ORF">AKJ09_01960</name>
</gene>
<sequence>MLPPVPTVHVDLRRTNELDRFGAKRYVVDRRKRQHYGSFGPATSMAPAMYPRDVAQTSHLLARSNPHAAAQDAARAGELLELVARAATSEGETGNPLFPGLLFLRISNPSSFRTWQAFGPSLAVVAQGQKISSYRGVDFTYDPSRYLVVTGEAEFEGKVVEATPERPFLAFCYSIPPDVIAKMLLTLAHEKVEPVAETVPAFVGTVDRPILDCAVRLLRALEEPLERRVVAPLAVEELVFRLLRSDAAAAVRSAVGQPPDTDKIQLAMQFLRSNVERSVSVDDVARHVAMSPSHFAHRFRAVARVSPMRYLKQLRLHHARTLMVAEGLRVGEAAARAGYESTSHFTRDFRGLFGTSPGEYARHFRDS</sequence>
<keyword evidence="1" id="KW-0805">Transcription regulation</keyword>
<dbReference type="SUPFAM" id="SSF46689">
    <property type="entry name" value="Homeodomain-like"/>
    <property type="match status" value="2"/>
</dbReference>
<keyword evidence="2" id="KW-0238">DNA-binding</keyword>
<dbReference type="GO" id="GO:0003700">
    <property type="term" value="F:DNA-binding transcription factor activity"/>
    <property type="evidence" value="ECO:0007669"/>
    <property type="project" value="InterPro"/>
</dbReference>
<dbReference type="PRINTS" id="PR00032">
    <property type="entry name" value="HTHARAC"/>
</dbReference>
<keyword evidence="6" id="KW-1185">Reference proteome</keyword>
<dbReference type="SMART" id="SM00342">
    <property type="entry name" value="HTH_ARAC"/>
    <property type="match status" value="1"/>
</dbReference>
<dbReference type="Pfam" id="PF12833">
    <property type="entry name" value="HTH_18"/>
    <property type="match status" value="1"/>
</dbReference>
<dbReference type="InterPro" id="IPR009057">
    <property type="entry name" value="Homeodomain-like_sf"/>
</dbReference>
<dbReference type="GO" id="GO:0043565">
    <property type="term" value="F:sequence-specific DNA binding"/>
    <property type="evidence" value="ECO:0007669"/>
    <property type="project" value="InterPro"/>
</dbReference>
<proteinExistence type="predicted"/>
<name>A0A0K1PPI3_9BACT</name>
<dbReference type="InterPro" id="IPR009594">
    <property type="entry name" value="Tscrpt_reg_HTH_AraC_N"/>
</dbReference>
<evidence type="ECO:0000313" key="6">
    <source>
        <dbReference type="Proteomes" id="UP000064967"/>
    </source>
</evidence>
<dbReference type="EMBL" id="CP012333">
    <property type="protein sequence ID" value="AKU95296.1"/>
    <property type="molecule type" value="Genomic_DNA"/>
</dbReference>
<reference evidence="5 6" key="1">
    <citation type="submission" date="2015-08" db="EMBL/GenBank/DDBJ databases">
        <authorList>
            <person name="Babu N.S."/>
            <person name="Beckwith C.J."/>
            <person name="Beseler K.G."/>
            <person name="Brison A."/>
            <person name="Carone J.V."/>
            <person name="Caskin T.P."/>
            <person name="Diamond M."/>
            <person name="Durham M.E."/>
            <person name="Foxe J.M."/>
            <person name="Go M."/>
            <person name="Henderson B.A."/>
            <person name="Jones I.B."/>
            <person name="McGettigan J.A."/>
            <person name="Micheletti S.J."/>
            <person name="Nasrallah M.E."/>
            <person name="Ortiz D."/>
            <person name="Piller C.R."/>
            <person name="Privatt S.R."/>
            <person name="Schneider S.L."/>
            <person name="Sharp S."/>
            <person name="Smith T.C."/>
            <person name="Stanton J.D."/>
            <person name="Ullery H.E."/>
            <person name="Wilson R.J."/>
            <person name="Serrano M.G."/>
            <person name="Buck G."/>
            <person name="Lee V."/>
            <person name="Wang Y."/>
            <person name="Carvalho R."/>
            <person name="Voegtly L."/>
            <person name="Shi R."/>
            <person name="Duckworth R."/>
            <person name="Johnson A."/>
            <person name="Loviza R."/>
            <person name="Walstead R."/>
            <person name="Shah Z."/>
            <person name="Kiflezghi M."/>
            <person name="Wade K."/>
            <person name="Ball S.L."/>
            <person name="Bradley K.W."/>
            <person name="Asai D.J."/>
            <person name="Bowman C.A."/>
            <person name="Russell D.A."/>
            <person name="Pope W.H."/>
            <person name="Jacobs-Sera D."/>
            <person name="Hendrix R.W."/>
            <person name="Hatfull G.F."/>
        </authorList>
    </citation>
    <scope>NUCLEOTIDE SEQUENCE [LARGE SCALE GENOMIC DNA]</scope>
    <source>
        <strain evidence="5 6">DSM 27648</strain>
    </source>
</reference>
<evidence type="ECO:0000313" key="5">
    <source>
        <dbReference type="EMBL" id="AKU95296.1"/>
    </source>
</evidence>
<dbReference type="PANTHER" id="PTHR43436:SF1">
    <property type="entry name" value="TRANSCRIPTIONAL REGULATORY PROTEIN"/>
    <property type="match status" value="1"/>
</dbReference>
<evidence type="ECO:0000256" key="3">
    <source>
        <dbReference type="ARBA" id="ARBA00023163"/>
    </source>
</evidence>
<dbReference type="AlphaFoldDB" id="A0A0K1PPI3"/>
<feature type="domain" description="HTH araC/xylS-type" evidence="4">
    <location>
        <begin position="265"/>
        <end position="363"/>
    </location>
</feature>
<dbReference type="STRING" id="1391654.AKJ09_01960"/>
<evidence type="ECO:0000259" key="4">
    <source>
        <dbReference type="PROSITE" id="PS01124"/>
    </source>
</evidence>